<evidence type="ECO:0000256" key="10">
    <source>
        <dbReference type="ARBA" id="ARBA00039982"/>
    </source>
</evidence>
<keyword evidence="7 12" id="KW-1133">Transmembrane helix</keyword>
<dbReference type="EMBL" id="QFOT01000158">
    <property type="protein sequence ID" value="PZP53940.1"/>
    <property type="molecule type" value="Genomic_DNA"/>
</dbReference>
<keyword evidence="6" id="KW-0448">Lipopolysaccharide biosynthesis</keyword>
<dbReference type="PANTHER" id="PTHR32309">
    <property type="entry name" value="TYROSINE-PROTEIN KINASE"/>
    <property type="match status" value="1"/>
</dbReference>
<evidence type="ECO:0000313" key="14">
    <source>
        <dbReference type="EMBL" id="PZP53940.1"/>
    </source>
</evidence>
<sequence>MSTGEKSLSDTLKLCWSGRVYIGIAMAAGLLLGVFLQLTLTPRYEARMIIGSPTQSGEERSLTILNENAASSRMMSVSSQVSRDYTKFQQTFREVSASRILAKYQGLLDALNRDTLFSFSTGPEIGDPASLSSYIKRHVTIDPLGATNSQVITYRHADPLFAEKFLRHLHKVADEMIRNDARRQTETRIAYLQKALREVQNPEHRKALTDQLMLEERQMMVISMDQPFAAEIIEPSSASSKPVWPRWGIVLPVCILIGAFLGFLLFTIRQDRKK</sequence>
<comment type="caution">
    <text evidence="14">The sequence shown here is derived from an EMBL/GenBank/DDBJ whole genome shotgun (WGS) entry which is preliminary data.</text>
</comment>
<dbReference type="PANTHER" id="PTHR32309:SF29">
    <property type="entry name" value="CHAIN LENGTH DETERMINANT PROTEIN"/>
    <property type="match status" value="1"/>
</dbReference>
<organism evidence="14 15">
    <name type="scientific">Micavibrio aeruginosavorus</name>
    <dbReference type="NCBI Taxonomy" id="349221"/>
    <lineage>
        <taxon>Bacteria</taxon>
        <taxon>Pseudomonadati</taxon>
        <taxon>Bdellovibrionota</taxon>
        <taxon>Bdellovibrionia</taxon>
        <taxon>Bdellovibrionales</taxon>
        <taxon>Pseudobdellovibrionaceae</taxon>
        <taxon>Micavibrio</taxon>
    </lineage>
</organism>
<keyword evidence="5 12" id="KW-0812">Transmembrane</keyword>
<evidence type="ECO:0000256" key="2">
    <source>
        <dbReference type="ARBA" id="ARBA00004756"/>
    </source>
</evidence>
<dbReference type="Proteomes" id="UP000249739">
    <property type="component" value="Unassembled WGS sequence"/>
</dbReference>
<dbReference type="InterPro" id="IPR003856">
    <property type="entry name" value="LPS_length_determ_N"/>
</dbReference>
<proteinExistence type="inferred from homology"/>
<feature type="domain" description="Polysaccharide chain length determinant N-terminal" evidence="13">
    <location>
        <begin position="9"/>
        <end position="100"/>
    </location>
</feature>
<evidence type="ECO:0000256" key="8">
    <source>
        <dbReference type="ARBA" id="ARBA00023136"/>
    </source>
</evidence>
<evidence type="ECO:0000313" key="15">
    <source>
        <dbReference type="Proteomes" id="UP000249739"/>
    </source>
</evidence>
<dbReference type="GO" id="GO:0009103">
    <property type="term" value="P:lipopolysaccharide biosynthetic process"/>
    <property type="evidence" value="ECO:0007669"/>
    <property type="project" value="UniProtKB-KW"/>
</dbReference>
<dbReference type="Pfam" id="PF02706">
    <property type="entry name" value="Wzz"/>
    <property type="match status" value="1"/>
</dbReference>
<comment type="pathway">
    <text evidence="2">Bacterial outer membrane biogenesis; lipopolysaccharide biosynthesis.</text>
</comment>
<dbReference type="AlphaFoldDB" id="A0A2W5FJL7"/>
<evidence type="ECO:0000256" key="12">
    <source>
        <dbReference type="SAM" id="Phobius"/>
    </source>
</evidence>
<keyword evidence="4" id="KW-0997">Cell inner membrane</keyword>
<keyword evidence="3" id="KW-1003">Cell membrane</keyword>
<reference evidence="14 15" key="1">
    <citation type="submission" date="2017-08" db="EMBL/GenBank/DDBJ databases">
        <title>Infants hospitalized years apart are colonized by the same room-sourced microbial strains.</title>
        <authorList>
            <person name="Brooks B."/>
            <person name="Olm M.R."/>
            <person name="Firek B.A."/>
            <person name="Baker R."/>
            <person name="Thomas B.C."/>
            <person name="Morowitz M.J."/>
            <person name="Banfield J.F."/>
        </authorList>
    </citation>
    <scope>NUCLEOTIDE SEQUENCE [LARGE SCALE GENOMIC DNA]</scope>
    <source>
        <strain evidence="14">S2_006_000_R2_64</strain>
    </source>
</reference>
<evidence type="ECO:0000256" key="3">
    <source>
        <dbReference type="ARBA" id="ARBA00022475"/>
    </source>
</evidence>
<gene>
    <name evidence="14" type="ORF">DI586_10470</name>
</gene>
<evidence type="ECO:0000256" key="9">
    <source>
        <dbReference type="ARBA" id="ARBA00038118"/>
    </source>
</evidence>
<evidence type="ECO:0000256" key="6">
    <source>
        <dbReference type="ARBA" id="ARBA00022985"/>
    </source>
</evidence>
<dbReference type="InterPro" id="IPR050445">
    <property type="entry name" value="Bact_polysacc_biosynth/exp"/>
</dbReference>
<feature type="transmembrane region" description="Helical" evidence="12">
    <location>
        <begin position="247"/>
        <end position="268"/>
    </location>
</feature>
<comment type="similarity">
    <text evidence="9">Belongs to the WzzB/Cld/Rol family.</text>
</comment>
<accession>A0A2W5FJL7</accession>
<comment type="subcellular location">
    <subcellularLocation>
        <location evidence="1">Cell inner membrane</location>
        <topology evidence="1">Multi-pass membrane protein</topology>
    </subcellularLocation>
</comment>
<feature type="transmembrane region" description="Helical" evidence="12">
    <location>
        <begin position="20"/>
        <end position="40"/>
    </location>
</feature>
<dbReference type="GO" id="GO:0005886">
    <property type="term" value="C:plasma membrane"/>
    <property type="evidence" value="ECO:0007669"/>
    <property type="project" value="UniProtKB-SubCell"/>
</dbReference>
<evidence type="ECO:0000259" key="13">
    <source>
        <dbReference type="Pfam" id="PF02706"/>
    </source>
</evidence>
<evidence type="ECO:0000256" key="4">
    <source>
        <dbReference type="ARBA" id="ARBA00022519"/>
    </source>
</evidence>
<evidence type="ECO:0000256" key="1">
    <source>
        <dbReference type="ARBA" id="ARBA00004429"/>
    </source>
</evidence>
<protein>
    <recommendedName>
        <fullName evidence="10">Chain length determinant protein</fullName>
    </recommendedName>
    <alternativeName>
        <fullName evidence="11">Polysaccharide antigen chain regulator</fullName>
    </alternativeName>
</protein>
<evidence type="ECO:0000256" key="5">
    <source>
        <dbReference type="ARBA" id="ARBA00022692"/>
    </source>
</evidence>
<dbReference type="GO" id="GO:0004713">
    <property type="term" value="F:protein tyrosine kinase activity"/>
    <property type="evidence" value="ECO:0007669"/>
    <property type="project" value="TreeGrafter"/>
</dbReference>
<name>A0A2W5FJL7_9BACT</name>
<evidence type="ECO:0000256" key="7">
    <source>
        <dbReference type="ARBA" id="ARBA00022989"/>
    </source>
</evidence>
<evidence type="ECO:0000256" key="11">
    <source>
        <dbReference type="ARBA" id="ARBA00042235"/>
    </source>
</evidence>
<keyword evidence="8 12" id="KW-0472">Membrane</keyword>